<feature type="chain" id="PRO_5037632265" description="DUF5666 domain-containing protein" evidence="1">
    <location>
        <begin position="26"/>
        <end position="168"/>
    </location>
</feature>
<accession>A0A919M838</accession>
<evidence type="ECO:0000313" key="3">
    <source>
        <dbReference type="Proteomes" id="UP000619479"/>
    </source>
</evidence>
<organism evidence="2 3">
    <name type="scientific">Actinoplanes cyaneus</name>
    <dbReference type="NCBI Taxonomy" id="52696"/>
    <lineage>
        <taxon>Bacteria</taxon>
        <taxon>Bacillati</taxon>
        <taxon>Actinomycetota</taxon>
        <taxon>Actinomycetes</taxon>
        <taxon>Micromonosporales</taxon>
        <taxon>Micromonosporaceae</taxon>
        <taxon>Actinoplanes</taxon>
    </lineage>
</organism>
<protein>
    <recommendedName>
        <fullName evidence="4">DUF5666 domain-containing protein</fullName>
    </recommendedName>
</protein>
<evidence type="ECO:0008006" key="4">
    <source>
        <dbReference type="Google" id="ProtNLM"/>
    </source>
</evidence>
<gene>
    <name evidence="2" type="ORF">Acy02nite_39450</name>
</gene>
<dbReference type="Proteomes" id="UP000619479">
    <property type="component" value="Unassembled WGS sequence"/>
</dbReference>
<dbReference type="RefSeq" id="WP_203742471.1">
    <property type="nucleotide sequence ID" value="NZ_BAAAUC010000047.1"/>
</dbReference>
<evidence type="ECO:0000313" key="2">
    <source>
        <dbReference type="EMBL" id="GID66064.1"/>
    </source>
</evidence>
<proteinExistence type="predicted"/>
<name>A0A919M838_9ACTN</name>
<dbReference type="AlphaFoldDB" id="A0A919M838"/>
<dbReference type="PROSITE" id="PS51257">
    <property type="entry name" value="PROKAR_LIPOPROTEIN"/>
    <property type="match status" value="1"/>
</dbReference>
<sequence>MNRSGKALIVAAALTAALAGCGAAATESPSSPGDVATEAVALQAVGFTTDDVDASPSPAAKDKGDVRPRVVRKLLRRNALHGEVTVQAKDATKTVVVQRGKITAVDDKGLTVESTDGFKLTWAYGDPLRIVQQRKAVDRTALKTGAEIGIGGVQNGEATAARLIVVKK</sequence>
<comment type="caution">
    <text evidence="2">The sequence shown here is derived from an EMBL/GenBank/DDBJ whole genome shotgun (WGS) entry which is preliminary data.</text>
</comment>
<keyword evidence="1" id="KW-0732">Signal</keyword>
<reference evidence="2" key="1">
    <citation type="submission" date="2021-01" db="EMBL/GenBank/DDBJ databases">
        <title>Whole genome shotgun sequence of Actinoplanes cyaneus NBRC 14990.</title>
        <authorList>
            <person name="Komaki H."/>
            <person name="Tamura T."/>
        </authorList>
    </citation>
    <scope>NUCLEOTIDE SEQUENCE</scope>
    <source>
        <strain evidence="2">NBRC 14990</strain>
    </source>
</reference>
<evidence type="ECO:0000256" key="1">
    <source>
        <dbReference type="SAM" id="SignalP"/>
    </source>
</evidence>
<dbReference type="EMBL" id="BOMH01000028">
    <property type="protein sequence ID" value="GID66064.1"/>
    <property type="molecule type" value="Genomic_DNA"/>
</dbReference>
<keyword evidence="3" id="KW-1185">Reference proteome</keyword>
<feature type="signal peptide" evidence="1">
    <location>
        <begin position="1"/>
        <end position="25"/>
    </location>
</feature>